<dbReference type="GeneID" id="10501666"/>
<keyword evidence="3" id="KW-1185">Reference proteome</keyword>
<evidence type="ECO:0000313" key="2">
    <source>
        <dbReference type="EMBL" id="EGC35211.1"/>
    </source>
</evidence>
<dbReference type="KEGG" id="dpp:DICPUDRAFT_152468"/>
<dbReference type="VEuPathDB" id="AmoebaDB:DICPUDRAFT_152468"/>
<organism evidence="2 3">
    <name type="scientific">Dictyostelium purpureum</name>
    <name type="common">Slime mold</name>
    <dbReference type="NCBI Taxonomy" id="5786"/>
    <lineage>
        <taxon>Eukaryota</taxon>
        <taxon>Amoebozoa</taxon>
        <taxon>Evosea</taxon>
        <taxon>Eumycetozoa</taxon>
        <taxon>Dictyostelia</taxon>
        <taxon>Dictyosteliales</taxon>
        <taxon>Dictyosteliaceae</taxon>
        <taxon>Dictyostelium</taxon>
    </lineage>
</organism>
<name>F0ZLF7_DICPU</name>
<dbReference type="EMBL" id="GL871067">
    <property type="protein sequence ID" value="EGC35211.1"/>
    <property type="molecule type" value="Genomic_DNA"/>
</dbReference>
<proteinExistence type="predicted"/>
<sequence>MERNEINKKLLKYENEINRLKFEIKSLKKSIDKEVKNQDNGIMDIFYPQDDIITDAARGFKEQLQDLIIEISDNQRETGYVKEEISKLDDNISALKIQLGFLIKKLNILKNCQREKSIEISKLTREKTLTENYMISLQGYVSHVQIILTKCEKNNEFLDFGINDLMILLNN</sequence>
<dbReference type="Proteomes" id="UP000001064">
    <property type="component" value="Unassembled WGS sequence"/>
</dbReference>
<protein>
    <submittedName>
        <fullName evidence="2">Uncharacterized protein</fullName>
    </submittedName>
</protein>
<reference evidence="3" key="1">
    <citation type="journal article" date="2011" name="Genome Biol.">
        <title>Comparative genomics of the social amoebae Dictyostelium discoideum and Dictyostelium purpureum.</title>
        <authorList>
            <consortium name="US DOE Joint Genome Institute (JGI-PGF)"/>
            <person name="Sucgang R."/>
            <person name="Kuo A."/>
            <person name="Tian X."/>
            <person name="Salerno W."/>
            <person name="Parikh A."/>
            <person name="Feasley C.L."/>
            <person name="Dalin E."/>
            <person name="Tu H."/>
            <person name="Huang E."/>
            <person name="Barry K."/>
            <person name="Lindquist E."/>
            <person name="Shapiro H."/>
            <person name="Bruce D."/>
            <person name="Schmutz J."/>
            <person name="Salamov A."/>
            <person name="Fey P."/>
            <person name="Gaudet P."/>
            <person name="Anjard C."/>
            <person name="Babu M.M."/>
            <person name="Basu S."/>
            <person name="Bushmanova Y."/>
            <person name="van der Wel H."/>
            <person name="Katoh-Kurasawa M."/>
            <person name="Dinh C."/>
            <person name="Coutinho P.M."/>
            <person name="Saito T."/>
            <person name="Elias M."/>
            <person name="Schaap P."/>
            <person name="Kay R.R."/>
            <person name="Henrissat B."/>
            <person name="Eichinger L."/>
            <person name="Rivero F."/>
            <person name="Putnam N.H."/>
            <person name="West C.M."/>
            <person name="Loomis W.F."/>
            <person name="Chisholm R.L."/>
            <person name="Shaulsky G."/>
            <person name="Strassmann J.E."/>
            <person name="Queller D.C."/>
            <person name="Kuspa A."/>
            <person name="Grigoriev I.V."/>
        </authorList>
    </citation>
    <scope>NUCLEOTIDE SEQUENCE [LARGE SCALE GENOMIC DNA]</scope>
    <source>
        <strain evidence="3">QSDP1</strain>
    </source>
</reference>
<keyword evidence="1" id="KW-0175">Coiled coil</keyword>
<dbReference type="AlphaFoldDB" id="F0ZLF7"/>
<gene>
    <name evidence="2" type="ORF">DICPUDRAFT_152468</name>
</gene>
<dbReference type="RefSeq" id="XP_003288249.1">
    <property type="nucleotide sequence ID" value="XM_003288201.1"/>
</dbReference>
<evidence type="ECO:0000313" key="3">
    <source>
        <dbReference type="Proteomes" id="UP000001064"/>
    </source>
</evidence>
<dbReference type="OrthoDB" id="8191583at2759"/>
<evidence type="ECO:0000256" key="1">
    <source>
        <dbReference type="SAM" id="Coils"/>
    </source>
</evidence>
<accession>F0ZLF7</accession>
<dbReference type="InParanoid" id="F0ZLF7"/>
<feature type="coiled-coil region" evidence="1">
    <location>
        <begin position="3"/>
        <end position="37"/>
    </location>
</feature>